<proteinExistence type="predicted"/>
<protein>
    <submittedName>
        <fullName evidence="1">Uncharacterized protein</fullName>
    </submittedName>
</protein>
<evidence type="ECO:0000313" key="2">
    <source>
        <dbReference type="Proteomes" id="UP000507245"/>
    </source>
</evidence>
<gene>
    <name evidence="1" type="ORF">ORAREDHAP_LOCUS50581</name>
</gene>
<sequence length="135" mass="15380">MTELHDITRAVGMLSGQPQVALQKRCSGGTSSMLLQGFQASGWCDWIYQCQMAGYIQELNPRPTCQSRGGHDIWGKLVVRKYFCCNNLLLELAVLRAFTINFTKTRKGKAWQWLKRKIQVPDAACSLRSWRVDVL</sequence>
<organism evidence="1 2">
    <name type="scientific">Prunus armeniaca</name>
    <name type="common">Apricot</name>
    <name type="synonym">Armeniaca vulgaris</name>
    <dbReference type="NCBI Taxonomy" id="36596"/>
    <lineage>
        <taxon>Eukaryota</taxon>
        <taxon>Viridiplantae</taxon>
        <taxon>Streptophyta</taxon>
        <taxon>Embryophyta</taxon>
        <taxon>Tracheophyta</taxon>
        <taxon>Spermatophyta</taxon>
        <taxon>Magnoliopsida</taxon>
        <taxon>eudicotyledons</taxon>
        <taxon>Gunneridae</taxon>
        <taxon>Pentapetalae</taxon>
        <taxon>rosids</taxon>
        <taxon>fabids</taxon>
        <taxon>Rosales</taxon>
        <taxon>Rosaceae</taxon>
        <taxon>Amygdaloideae</taxon>
        <taxon>Amygdaleae</taxon>
        <taxon>Prunus</taxon>
    </lineage>
</organism>
<dbReference type="AlphaFoldDB" id="A0A6J5YAF6"/>
<reference evidence="2" key="1">
    <citation type="journal article" date="2020" name="Genome Biol.">
        <title>Gamete binning: chromosome-level and haplotype-resolved genome assembly enabled by high-throughput single-cell sequencing of gamete genomes.</title>
        <authorList>
            <person name="Campoy J.A."/>
            <person name="Sun H."/>
            <person name="Goel M."/>
            <person name="Jiao W.-B."/>
            <person name="Folz-Donahue K."/>
            <person name="Wang N."/>
            <person name="Rubio M."/>
            <person name="Liu C."/>
            <person name="Kukat C."/>
            <person name="Ruiz D."/>
            <person name="Huettel B."/>
            <person name="Schneeberger K."/>
        </authorList>
    </citation>
    <scope>NUCLEOTIDE SEQUENCE [LARGE SCALE GENOMIC DNA]</scope>
    <source>
        <strain evidence="2">cv. Rojo Pasion</strain>
    </source>
</reference>
<dbReference type="EMBL" id="CAEKKB010000008">
    <property type="protein sequence ID" value="CAB4321397.1"/>
    <property type="molecule type" value="Genomic_DNA"/>
</dbReference>
<accession>A0A6J5YAF6</accession>
<keyword evidence="2" id="KW-1185">Reference proteome</keyword>
<dbReference type="Proteomes" id="UP000507245">
    <property type="component" value="Unassembled WGS sequence"/>
</dbReference>
<evidence type="ECO:0000313" key="1">
    <source>
        <dbReference type="EMBL" id="CAB4321397.1"/>
    </source>
</evidence>
<name>A0A6J5YAF6_PRUAR</name>